<dbReference type="InterPro" id="IPR034660">
    <property type="entry name" value="DinB/YfiT-like"/>
</dbReference>
<evidence type="ECO:0000313" key="3">
    <source>
        <dbReference type="Proteomes" id="UP001575652"/>
    </source>
</evidence>
<gene>
    <name evidence="2" type="ORF">ACETWP_05145</name>
</gene>
<proteinExistence type="predicted"/>
<reference evidence="2 3" key="1">
    <citation type="submission" date="2024-09" db="EMBL/GenBank/DDBJ databases">
        <authorList>
            <person name="Salinas-Garcia M.A."/>
            <person name="Prieme A."/>
        </authorList>
    </citation>
    <scope>NUCLEOTIDE SEQUENCE [LARGE SCALE GENOMIC DNA]</scope>
    <source>
        <strain evidence="2 3">DSM 21081</strain>
    </source>
</reference>
<dbReference type="InterPro" id="IPR024775">
    <property type="entry name" value="DinB-like"/>
</dbReference>
<dbReference type="NCBIfam" id="NF047843">
    <property type="entry name" value="MST_Rv0443"/>
    <property type="match status" value="1"/>
</dbReference>
<evidence type="ECO:0000259" key="1">
    <source>
        <dbReference type="Pfam" id="PF12867"/>
    </source>
</evidence>
<protein>
    <submittedName>
        <fullName evidence="2">DinB family protein</fullName>
    </submittedName>
</protein>
<dbReference type="RefSeq" id="WP_373971144.1">
    <property type="nucleotide sequence ID" value="NZ_JBHDLJ010000003.1"/>
</dbReference>
<dbReference type="Gene3D" id="1.20.120.450">
    <property type="entry name" value="dinb family like domain"/>
    <property type="match status" value="1"/>
</dbReference>
<comment type="caution">
    <text evidence="2">The sequence shown here is derived from an EMBL/GenBank/DDBJ whole genome shotgun (WGS) entry which is preliminary data.</text>
</comment>
<dbReference type="EMBL" id="JBHDLJ010000003">
    <property type="protein sequence ID" value="MFB0833969.1"/>
    <property type="molecule type" value="Genomic_DNA"/>
</dbReference>
<name>A0ABV4UK56_9MICC</name>
<keyword evidence="3" id="KW-1185">Reference proteome</keyword>
<dbReference type="Proteomes" id="UP001575652">
    <property type="component" value="Unassembled WGS sequence"/>
</dbReference>
<dbReference type="SUPFAM" id="SSF109854">
    <property type="entry name" value="DinB/YfiT-like putative metalloenzymes"/>
    <property type="match status" value="1"/>
</dbReference>
<dbReference type="Pfam" id="PF12867">
    <property type="entry name" value="DinB_2"/>
    <property type="match status" value="1"/>
</dbReference>
<accession>A0ABV4UK56</accession>
<organism evidence="2 3">
    <name type="scientific">Arthrobacter halodurans</name>
    <dbReference type="NCBI Taxonomy" id="516699"/>
    <lineage>
        <taxon>Bacteria</taxon>
        <taxon>Bacillati</taxon>
        <taxon>Actinomycetota</taxon>
        <taxon>Actinomycetes</taxon>
        <taxon>Micrococcales</taxon>
        <taxon>Micrococcaceae</taxon>
        <taxon>Arthrobacter</taxon>
    </lineage>
</organism>
<feature type="domain" description="DinB-like" evidence="1">
    <location>
        <begin position="14"/>
        <end position="177"/>
    </location>
</feature>
<sequence>MDAELVRDVLIDGFERVREDLHAVLAGASPATVLHRPAAGANSIGWLAWHLTRIQDDHLAGLAAVLGGEEPPSDWGHERRGQLWLDAGWRERFALPYPDEDTGYGHGADDVARFGVGDPALLDGYHAAVHERTLEVLRSLDADGYRTVVDLRFGPPVTAAVRLVSVLNDTAQHVGQAAYVKGLGLDRLDLL</sequence>
<evidence type="ECO:0000313" key="2">
    <source>
        <dbReference type="EMBL" id="MFB0833969.1"/>
    </source>
</evidence>